<dbReference type="InterPro" id="IPR000073">
    <property type="entry name" value="AB_hydrolase_1"/>
</dbReference>
<dbReference type="RefSeq" id="WP_045882216.1">
    <property type="nucleotide sequence ID" value="NZ_CP011110.1"/>
</dbReference>
<protein>
    <recommendedName>
        <fullName evidence="1">AB hydrolase-1 domain-containing protein</fullName>
    </recommendedName>
</protein>
<feature type="domain" description="AB hydrolase-1" evidence="1">
    <location>
        <begin position="14"/>
        <end position="238"/>
    </location>
</feature>
<evidence type="ECO:0000259" key="1">
    <source>
        <dbReference type="Pfam" id="PF12697"/>
    </source>
</evidence>
<dbReference type="OrthoDB" id="9780765at2"/>
<organism evidence="2 3">
    <name type="scientific">Pseudomonas chlororaphis</name>
    <dbReference type="NCBI Taxonomy" id="587753"/>
    <lineage>
        <taxon>Bacteria</taxon>
        <taxon>Pseudomonadati</taxon>
        <taxon>Pseudomonadota</taxon>
        <taxon>Gammaproteobacteria</taxon>
        <taxon>Pseudomonadales</taxon>
        <taxon>Pseudomonadaceae</taxon>
        <taxon>Pseudomonas</taxon>
    </lineage>
</organism>
<proteinExistence type="predicted"/>
<dbReference type="SUPFAM" id="SSF53474">
    <property type="entry name" value="alpha/beta-Hydrolases"/>
    <property type="match status" value="1"/>
</dbReference>
<evidence type="ECO:0000313" key="3">
    <source>
        <dbReference type="Proteomes" id="UP000032748"/>
    </source>
</evidence>
<dbReference type="Proteomes" id="UP000032748">
    <property type="component" value="Chromosome"/>
</dbReference>
<dbReference type="InterPro" id="IPR029058">
    <property type="entry name" value="AB_hydrolase_fold"/>
</dbReference>
<dbReference type="Gene3D" id="3.40.50.1820">
    <property type="entry name" value="alpha/beta hydrolase"/>
    <property type="match status" value="1"/>
</dbReference>
<dbReference type="Pfam" id="PF12697">
    <property type="entry name" value="Abhydrolase_6"/>
    <property type="match status" value="1"/>
</dbReference>
<dbReference type="PATRIC" id="fig|587753.10.peg.2203"/>
<dbReference type="PANTHER" id="PTHR43194:SF2">
    <property type="entry name" value="PEROXISOMAL MEMBRANE PROTEIN LPX1"/>
    <property type="match status" value="1"/>
</dbReference>
<evidence type="ECO:0000313" key="2">
    <source>
        <dbReference type="EMBL" id="AKA23659.1"/>
    </source>
</evidence>
<dbReference type="InterPro" id="IPR050228">
    <property type="entry name" value="Carboxylesterase_BioH"/>
</dbReference>
<name>A0A0D5XY85_9PSED</name>
<dbReference type="AlphaFoldDB" id="A0A0D5XY85"/>
<accession>A0A0D5XY85</accession>
<dbReference type="EMBL" id="CP011110">
    <property type="protein sequence ID" value="AKA23659.1"/>
    <property type="molecule type" value="Genomic_DNA"/>
</dbReference>
<gene>
    <name evidence="2" type="ORF">PCL1606_22060</name>
</gene>
<dbReference type="PANTHER" id="PTHR43194">
    <property type="entry name" value="HYDROLASE ALPHA/BETA FOLD FAMILY"/>
    <property type="match status" value="1"/>
</dbReference>
<sequence>MIEHIKLGNGPRRVILLHGWFGDHQIYKSIFPYLDIERYTYVFPDVRGYGLSWHIKGQFTCEEMLADVMALADNLGWKRFHFAGHSMAGKVVQLALARHPARIISGVAITPVPACGVPFNAQQWSLFSGAVDDDELRYKIIDVTSASRLPQRWIQALVKHSRLTSTRQAFEGYLHAWAREDLSAGLAGMTPLLVLVGDADPAQTQAIMQETCMAWFANASLQVIPGSGHYPMEEVPLHFVKLLEDFLARHCAQP</sequence>
<dbReference type="KEGG" id="pcz:PCL1606_22060"/>
<reference evidence="2 3" key="1">
    <citation type="journal article" date="2015" name="Mol. Plant Microbe Interact.">
        <title>Comparative Genomic Analysis of Pseudomonas chlororaphis PCL1606 Reveals New Insight into Antifungal Compounds Involved in Biocontrol.</title>
        <authorList>
            <person name="Calderon C.E."/>
            <person name="Ramos C."/>
            <person name="de Vicente A."/>
            <person name="Cazorla F.M."/>
        </authorList>
    </citation>
    <scope>NUCLEOTIDE SEQUENCE [LARGE SCALE GENOMIC DNA]</scope>
    <source>
        <strain evidence="2 3">PCL1606</strain>
    </source>
</reference>